<evidence type="ECO:0000256" key="1">
    <source>
        <dbReference type="ARBA" id="ARBA00009228"/>
    </source>
</evidence>
<dbReference type="Pfam" id="PF00089">
    <property type="entry name" value="Trypsin"/>
    <property type="match status" value="1"/>
</dbReference>
<feature type="chain" id="PRO_5021468044" description="Peptidase S1 domain-containing protein" evidence="6">
    <location>
        <begin position="21"/>
        <end position="230"/>
    </location>
</feature>
<dbReference type="InterPro" id="IPR009003">
    <property type="entry name" value="Peptidase_S1_PA"/>
</dbReference>
<evidence type="ECO:0000313" key="9">
    <source>
        <dbReference type="Proteomes" id="UP000314987"/>
    </source>
</evidence>
<evidence type="ECO:0000256" key="3">
    <source>
        <dbReference type="ARBA" id="ARBA00022801"/>
    </source>
</evidence>
<dbReference type="SUPFAM" id="SSF50494">
    <property type="entry name" value="Trypsin-like serine proteases"/>
    <property type="match status" value="1"/>
</dbReference>
<keyword evidence="3" id="KW-0378">Hydrolase</keyword>
<dbReference type="SMART" id="SM00020">
    <property type="entry name" value="Tryp_SPc"/>
    <property type="match status" value="1"/>
</dbReference>
<dbReference type="PROSITE" id="PS50240">
    <property type="entry name" value="TRYPSIN_DOM"/>
    <property type="match status" value="1"/>
</dbReference>
<feature type="signal peptide" evidence="6">
    <location>
        <begin position="1"/>
        <end position="20"/>
    </location>
</feature>
<dbReference type="GO" id="GO:0004252">
    <property type="term" value="F:serine-type endopeptidase activity"/>
    <property type="evidence" value="ECO:0007669"/>
    <property type="project" value="InterPro"/>
</dbReference>
<dbReference type="GO" id="GO:0006508">
    <property type="term" value="P:proteolysis"/>
    <property type="evidence" value="ECO:0007669"/>
    <property type="project" value="UniProtKB-KW"/>
</dbReference>
<keyword evidence="4" id="KW-0720">Serine protease</keyword>
<keyword evidence="6" id="KW-0732">Signal</keyword>
<dbReference type="GO" id="GO:0030141">
    <property type="term" value="C:secretory granule"/>
    <property type="evidence" value="ECO:0007669"/>
    <property type="project" value="TreeGrafter"/>
</dbReference>
<evidence type="ECO:0000256" key="4">
    <source>
        <dbReference type="ARBA" id="ARBA00022825"/>
    </source>
</evidence>
<evidence type="ECO:0000256" key="2">
    <source>
        <dbReference type="ARBA" id="ARBA00022670"/>
    </source>
</evidence>
<evidence type="ECO:0000259" key="7">
    <source>
        <dbReference type="PROSITE" id="PS50240"/>
    </source>
</evidence>
<name>A0A4X2K7F0_VOMUR</name>
<dbReference type="OMA" id="ETCKNAY"/>
<dbReference type="InterPro" id="IPR001314">
    <property type="entry name" value="Peptidase_S1A"/>
</dbReference>
<accession>A0A4X2K7F0</accession>
<dbReference type="InterPro" id="IPR043504">
    <property type="entry name" value="Peptidase_S1_PA_chymotrypsin"/>
</dbReference>
<dbReference type="InterPro" id="IPR001254">
    <property type="entry name" value="Trypsin_dom"/>
</dbReference>
<dbReference type="AlphaFoldDB" id="A0A4X2K7F0"/>
<proteinExistence type="inferred from homology"/>
<dbReference type="FunFam" id="2.40.10.10:FF:000010">
    <property type="entry name" value="Kallikrein related peptidase 11"/>
    <property type="match status" value="1"/>
</dbReference>
<comment type="similarity">
    <text evidence="1">Belongs to the peptidase S1 family. Snake venom subfamily.</text>
</comment>
<protein>
    <recommendedName>
        <fullName evidence="7">Peptidase S1 domain-containing protein</fullName>
    </recommendedName>
</protein>
<evidence type="ECO:0000256" key="6">
    <source>
        <dbReference type="SAM" id="SignalP"/>
    </source>
</evidence>
<dbReference type="GeneTree" id="ENSGT01020000230389"/>
<keyword evidence="9" id="KW-1185">Reference proteome</keyword>
<keyword evidence="5" id="KW-1015">Disulfide bond</keyword>
<evidence type="ECO:0000313" key="8">
    <source>
        <dbReference type="Ensembl" id="ENSVURP00010005192.1"/>
    </source>
</evidence>
<dbReference type="PANTHER" id="PTHR24271">
    <property type="entry name" value="KALLIKREIN-RELATED"/>
    <property type="match status" value="1"/>
</dbReference>
<evidence type="ECO:0000256" key="5">
    <source>
        <dbReference type="ARBA" id="ARBA00023157"/>
    </source>
</evidence>
<dbReference type="PRINTS" id="PR00722">
    <property type="entry name" value="CHYMOTRYPSIN"/>
</dbReference>
<dbReference type="CDD" id="cd00190">
    <property type="entry name" value="Tryp_SPc"/>
    <property type="match status" value="1"/>
</dbReference>
<organism evidence="8 9">
    <name type="scientific">Vombatus ursinus</name>
    <name type="common">Common wombat</name>
    <dbReference type="NCBI Taxonomy" id="29139"/>
    <lineage>
        <taxon>Eukaryota</taxon>
        <taxon>Metazoa</taxon>
        <taxon>Chordata</taxon>
        <taxon>Craniata</taxon>
        <taxon>Vertebrata</taxon>
        <taxon>Euteleostomi</taxon>
        <taxon>Mammalia</taxon>
        <taxon>Metatheria</taxon>
        <taxon>Diprotodontia</taxon>
        <taxon>Vombatidae</taxon>
        <taxon>Vombatus</taxon>
    </lineage>
</organism>
<reference evidence="8" key="2">
    <citation type="submission" date="2025-08" db="UniProtKB">
        <authorList>
            <consortium name="Ensembl"/>
        </authorList>
    </citation>
    <scope>IDENTIFICATION</scope>
</reference>
<sequence>MKNMFILFFALPLLCVTTNAEKSKDDITGGQAALFINQNFHCGGVLPSNRWVLTAVHCTHWNLRVVLAKHNIKRLVSYPTYNPRTSNNDFMLLYLRKPVRLTPQVRPIHPVKGYVNLSTTCLVSSWGTLSSPLVRYPSALQCVKIGIISEEKCKNAYQRAITPGMVCAGDKEGGKDLCQGDSGGPLVCSGALQGLVSWGMEDCALPRFPGVYTNLCCYWTWILNKLQKKN</sequence>
<dbReference type="Proteomes" id="UP000314987">
    <property type="component" value="Unassembled WGS sequence"/>
</dbReference>
<dbReference type="STRING" id="29139.ENSVURP00010005192"/>
<reference evidence="9" key="1">
    <citation type="submission" date="2018-12" db="EMBL/GenBank/DDBJ databases">
        <authorList>
            <person name="Yazar S."/>
        </authorList>
    </citation>
    <scope>NUCLEOTIDE SEQUENCE [LARGE SCALE GENOMIC DNA]</scope>
</reference>
<reference evidence="8" key="3">
    <citation type="submission" date="2025-09" db="UniProtKB">
        <authorList>
            <consortium name="Ensembl"/>
        </authorList>
    </citation>
    <scope>IDENTIFICATION</scope>
</reference>
<feature type="domain" description="Peptidase S1" evidence="7">
    <location>
        <begin position="31"/>
        <end position="227"/>
    </location>
</feature>
<dbReference type="Ensembl" id="ENSVURT00010005877.1">
    <property type="protein sequence ID" value="ENSVURP00010005192.1"/>
    <property type="gene ID" value="ENSVURG00010004077.1"/>
</dbReference>
<keyword evidence="2" id="KW-0645">Protease</keyword>
<dbReference type="Gene3D" id="2.40.10.10">
    <property type="entry name" value="Trypsin-like serine proteases"/>
    <property type="match status" value="2"/>
</dbReference>
<dbReference type="PANTHER" id="PTHR24271:SF48">
    <property type="entry name" value="KALLIKREIN-14"/>
    <property type="match status" value="1"/>
</dbReference>